<feature type="transmembrane region" description="Helical" evidence="1">
    <location>
        <begin position="34"/>
        <end position="55"/>
    </location>
</feature>
<proteinExistence type="predicted"/>
<dbReference type="Proteomes" id="UP001499851">
    <property type="component" value="Unassembled WGS sequence"/>
</dbReference>
<comment type="caution">
    <text evidence="2">The sequence shown here is derived from an EMBL/GenBank/DDBJ whole genome shotgun (WGS) entry which is preliminary data.</text>
</comment>
<gene>
    <name evidence="2" type="ORF">GCM10009830_02200</name>
</gene>
<reference evidence="3" key="1">
    <citation type="journal article" date="2019" name="Int. J. Syst. Evol. Microbiol.">
        <title>The Global Catalogue of Microorganisms (GCM) 10K type strain sequencing project: providing services to taxonomists for standard genome sequencing and annotation.</title>
        <authorList>
            <consortium name="The Broad Institute Genomics Platform"/>
            <consortium name="The Broad Institute Genome Sequencing Center for Infectious Disease"/>
            <person name="Wu L."/>
            <person name="Ma J."/>
        </authorList>
    </citation>
    <scope>NUCLEOTIDE SEQUENCE [LARGE SCALE GENOMIC DNA]</scope>
    <source>
        <strain evidence="3">JCM 16001</strain>
    </source>
</reference>
<dbReference type="RefSeq" id="WP_344480710.1">
    <property type="nucleotide sequence ID" value="NZ_BAAAQF010000002.1"/>
</dbReference>
<evidence type="ECO:0000256" key="1">
    <source>
        <dbReference type="SAM" id="Phobius"/>
    </source>
</evidence>
<accession>A0ABP4RUP0</accession>
<organism evidence="2 3">
    <name type="scientific">Glycomyces endophyticus</name>
    <dbReference type="NCBI Taxonomy" id="480996"/>
    <lineage>
        <taxon>Bacteria</taxon>
        <taxon>Bacillati</taxon>
        <taxon>Actinomycetota</taxon>
        <taxon>Actinomycetes</taxon>
        <taxon>Glycomycetales</taxon>
        <taxon>Glycomycetaceae</taxon>
        <taxon>Glycomyces</taxon>
    </lineage>
</organism>
<feature type="transmembrane region" description="Helical" evidence="1">
    <location>
        <begin position="67"/>
        <end position="85"/>
    </location>
</feature>
<protein>
    <recommendedName>
        <fullName evidence="4">Integral membrane protein</fullName>
    </recommendedName>
</protein>
<keyword evidence="3" id="KW-1185">Reference proteome</keyword>
<sequence length="122" mass="12923">MIEWLYLAAQAAALAMSAWFLVETARAVQVGRRHFVGVAVLEAVLLAQLVAGIAIVPGEDGPGAGLFFSYLVTALLVPVAAAFWGSIDRSRWGIGTVAASGVVVAALLLRIHQIWEFQIHVG</sequence>
<keyword evidence="1" id="KW-0812">Transmembrane</keyword>
<keyword evidence="1" id="KW-1133">Transmembrane helix</keyword>
<keyword evidence="1" id="KW-0472">Membrane</keyword>
<evidence type="ECO:0000313" key="2">
    <source>
        <dbReference type="EMBL" id="GAA1660679.1"/>
    </source>
</evidence>
<evidence type="ECO:0008006" key="4">
    <source>
        <dbReference type="Google" id="ProtNLM"/>
    </source>
</evidence>
<dbReference type="EMBL" id="BAAAQF010000002">
    <property type="protein sequence ID" value="GAA1660679.1"/>
    <property type="molecule type" value="Genomic_DNA"/>
</dbReference>
<evidence type="ECO:0000313" key="3">
    <source>
        <dbReference type="Proteomes" id="UP001499851"/>
    </source>
</evidence>
<feature type="transmembrane region" description="Helical" evidence="1">
    <location>
        <begin position="92"/>
        <end position="115"/>
    </location>
</feature>
<name>A0ABP4RUP0_9ACTN</name>
<feature type="transmembrane region" description="Helical" evidence="1">
    <location>
        <begin position="6"/>
        <end position="22"/>
    </location>
</feature>